<feature type="chain" id="PRO_5046455191" evidence="2">
    <location>
        <begin position="24"/>
        <end position="132"/>
    </location>
</feature>
<reference evidence="3 4" key="1">
    <citation type="submission" date="2024-03" db="EMBL/GenBank/DDBJ databases">
        <authorList>
            <person name="Gkanogiannis A."/>
            <person name="Becerra Lopez-Lavalle L."/>
        </authorList>
    </citation>
    <scope>NUCLEOTIDE SEQUENCE [LARGE SCALE GENOMIC DNA]</scope>
</reference>
<feature type="region of interest" description="Disordered" evidence="1">
    <location>
        <begin position="68"/>
        <end position="88"/>
    </location>
</feature>
<name>A0ABP0Z7Q3_9ROSI</name>
<proteinExistence type="predicted"/>
<dbReference type="PANTHER" id="PTHR34961:SF1">
    <property type="entry name" value="ROOT MERISTEM GROWTH FACTOR 10"/>
    <property type="match status" value="1"/>
</dbReference>
<dbReference type="InterPro" id="IPR053313">
    <property type="entry name" value="RGF"/>
</dbReference>
<feature type="signal peptide" evidence="2">
    <location>
        <begin position="1"/>
        <end position="23"/>
    </location>
</feature>
<dbReference type="PANTHER" id="PTHR34961">
    <property type="entry name" value="TRANSMEMBRANE PROTEIN"/>
    <property type="match status" value="1"/>
</dbReference>
<dbReference type="Proteomes" id="UP001642487">
    <property type="component" value="Chromosome 9"/>
</dbReference>
<accession>A0ABP0Z7Q3</accession>
<feature type="compositionally biased region" description="Basic residues" evidence="1">
    <location>
        <begin position="76"/>
        <end position="88"/>
    </location>
</feature>
<feature type="region of interest" description="Disordered" evidence="1">
    <location>
        <begin position="113"/>
        <end position="132"/>
    </location>
</feature>
<protein>
    <submittedName>
        <fullName evidence="3">Uncharacterized protein</fullName>
    </submittedName>
</protein>
<organism evidence="3 4">
    <name type="scientific">Citrullus colocynthis</name>
    <name type="common">colocynth</name>
    <dbReference type="NCBI Taxonomy" id="252529"/>
    <lineage>
        <taxon>Eukaryota</taxon>
        <taxon>Viridiplantae</taxon>
        <taxon>Streptophyta</taxon>
        <taxon>Embryophyta</taxon>
        <taxon>Tracheophyta</taxon>
        <taxon>Spermatophyta</taxon>
        <taxon>Magnoliopsida</taxon>
        <taxon>eudicotyledons</taxon>
        <taxon>Gunneridae</taxon>
        <taxon>Pentapetalae</taxon>
        <taxon>rosids</taxon>
        <taxon>fabids</taxon>
        <taxon>Cucurbitales</taxon>
        <taxon>Cucurbitaceae</taxon>
        <taxon>Benincaseae</taxon>
        <taxon>Citrullus</taxon>
    </lineage>
</organism>
<dbReference type="EMBL" id="OZ021743">
    <property type="protein sequence ID" value="CAK9328784.1"/>
    <property type="molecule type" value="Genomic_DNA"/>
</dbReference>
<evidence type="ECO:0000313" key="4">
    <source>
        <dbReference type="Proteomes" id="UP001642487"/>
    </source>
</evidence>
<keyword evidence="4" id="KW-1185">Reference proteome</keyword>
<gene>
    <name evidence="3" type="ORF">CITCOLO1_LOCUS21212</name>
</gene>
<evidence type="ECO:0000313" key="3">
    <source>
        <dbReference type="EMBL" id="CAK9328784.1"/>
    </source>
</evidence>
<keyword evidence="2" id="KW-0732">Signal</keyword>
<evidence type="ECO:0000256" key="1">
    <source>
        <dbReference type="SAM" id="MobiDB-lite"/>
    </source>
</evidence>
<evidence type="ECO:0000256" key="2">
    <source>
        <dbReference type="SAM" id="SignalP"/>
    </source>
</evidence>
<sequence length="132" mass="15362">MSISFYLLLLLFLICIAFQPCYLQSLQLADDTFQKKLQAPIKGKMRKMVLSGDKAAIECMKLSPSKPVEERETVRSKRSNKCKRRKKQLKRVEKLKKVSWKVVDDDHKKVKENNGVFSSDYEHARTHPPSHN</sequence>